<dbReference type="Gene3D" id="3.40.50.1820">
    <property type="entry name" value="alpha/beta hydrolase"/>
    <property type="match status" value="1"/>
</dbReference>
<dbReference type="AlphaFoldDB" id="S3BTI9"/>
<keyword evidence="4" id="KW-1185">Reference proteome</keyword>
<reference evidence="3 4" key="1">
    <citation type="journal article" date="2013" name="BMC Genomics">
        <title>The genome and transcriptome of the pine saprophyte Ophiostoma piceae, and a comparison with the bark beetle-associated pine pathogen Grosmannia clavigera.</title>
        <authorList>
            <person name="Haridas S."/>
            <person name="Wang Y."/>
            <person name="Lim L."/>
            <person name="Massoumi Alamouti S."/>
            <person name="Jackman S."/>
            <person name="Docking R."/>
            <person name="Robertson G."/>
            <person name="Birol I."/>
            <person name="Bohlmann J."/>
            <person name="Breuil C."/>
        </authorList>
    </citation>
    <scope>NUCLEOTIDE SEQUENCE [LARGE SCALE GENOMIC DNA]</scope>
    <source>
        <strain evidence="3 4">UAMH 11346</strain>
    </source>
</reference>
<dbReference type="InterPro" id="IPR050565">
    <property type="entry name" value="LYPA1-2/EST-like"/>
</dbReference>
<dbReference type="STRING" id="1262450.S3BTI9"/>
<sequence length="302" mass="33899">MATESTERREGFGLIHIVEPQAGHAHTHTAILLHGRGSTGEEFAEELFGTELSDAQVPTLNDRLPTWRWVFPSSPSTWNATFEEWMPAWFEAHSLTDPSLRQDLQQPGLQASVRHVEEIVAKETQILRDCGYENAKARLVLGGISLGGAVALWTLLGTTKPEQPWGGFAVASSWLPFVKQIETYLIDPVTDPERGAAGVQDDHIFFVQSMLLPLRHHLQHQKQGRQEASVLATPVFLGHGRDDAYVDIDLGRQVHQLLMGLGFNVIDWREYDGAEQEGHWIKEPEEMDDLAQFLETVARRAQ</sequence>
<proteinExistence type="inferred from homology"/>
<dbReference type="OMA" id="NCRWVFP"/>
<evidence type="ECO:0000313" key="3">
    <source>
        <dbReference type="EMBL" id="EPE02701.1"/>
    </source>
</evidence>
<dbReference type="EMBL" id="KE148175">
    <property type="protein sequence ID" value="EPE02701.1"/>
    <property type="molecule type" value="Genomic_DNA"/>
</dbReference>
<dbReference type="PANTHER" id="PTHR10655:SF63">
    <property type="entry name" value="PHOSPHOLIPASE_CARBOXYLESTERASE_THIOESTERASE DOMAIN-CONTAINING PROTEIN"/>
    <property type="match status" value="1"/>
</dbReference>
<evidence type="ECO:0000256" key="1">
    <source>
        <dbReference type="ARBA" id="ARBA00006499"/>
    </source>
</evidence>
<comment type="similarity">
    <text evidence="1">Belongs to the AB hydrolase superfamily. AB hydrolase 2 family.</text>
</comment>
<dbReference type="GO" id="GO:0005737">
    <property type="term" value="C:cytoplasm"/>
    <property type="evidence" value="ECO:0007669"/>
    <property type="project" value="TreeGrafter"/>
</dbReference>
<dbReference type="SUPFAM" id="SSF53474">
    <property type="entry name" value="alpha/beta-Hydrolases"/>
    <property type="match status" value="1"/>
</dbReference>
<dbReference type="PANTHER" id="PTHR10655">
    <property type="entry name" value="LYSOPHOSPHOLIPASE-RELATED"/>
    <property type="match status" value="1"/>
</dbReference>
<name>S3BTI9_OPHP1</name>
<dbReference type="Pfam" id="PF02230">
    <property type="entry name" value="Abhydrolase_2"/>
    <property type="match status" value="1"/>
</dbReference>
<dbReference type="VEuPathDB" id="FungiDB:F503_04050"/>
<dbReference type="eggNOG" id="KOG2112">
    <property type="taxonomic scope" value="Eukaryota"/>
</dbReference>
<gene>
    <name evidence="3" type="ORF">F503_04050</name>
</gene>
<dbReference type="InterPro" id="IPR029058">
    <property type="entry name" value="AB_hydrolase_fold"/>
</dbReference>
<dbReference type="GO" id="GO:0052689">
    <property type="term" value="F:carboxylic ester hydrolase activity"/>
    <property type="evidence" value="ECO:0007669"/>
    <property type="project" value="TreeGrafter"/>
</dbReference>
<feature type="domain" description="Phospholipase/carboxylesterase/thioesterase" evidence="2">
    <location>
        <begin position="23"/>
        <end position="181"/>
    </location>
</feature>
<dbReference type="Proteomes" id="UP000016923">
    <property type="component" value="Unassembled WGS sequence"/>
</dbReference>
<evidence type="ECO:0000259" key="2">
    <source>
        <dbReference type="Pfam" id="PF02230"/>
    </source>
</evidence>
<protein>
    <submittedName>
        <fullName evidence="3">Phospholipase carboxylesterase family protein</fullName>
    </submittedName>
</protein>
<evidence type="ECO:0000313" key="4">
    <source>
        <dbReference type="Proteomes" id="UP000016923"/>
    </source>
</evidence>
<dbReference type="GO" id="GO:0008474">
    <property type="term" value="F:palmitoyl-(protein) hydrolase activity"/>
    <property type="evidence" value="ECO:0007669"/>
    <property type="project" value="TreeGrafter"/>
</dbReference>
<dbReference type="OrthoDB" id="2418081at2759"/>
<organism evidence="3 4">
    <name type="scientific">Ophiostoma piceae (strain UAMH 11346)</name>
    <name type="common">Sap stain fungus</name>
    <dbReference type="NCBI Taxonomy" id="1262450"/>
    <lineage>
        <taxon>Eukaryota</taxon>
        <taxon>Fungi</taxon>
        <taxon>Dikarya</taxon>
        <taxon>Ascomycota</taxon>
        <taxon>Pezizomycotina</taxon>
        <taxon>Sordariomycetes</taxon>
        <taxon>Sordariomycetidae</taxon>
        <taxon>Ophiostomatales</taxon>
        <taxon>Ophiostomataceae</taxon>
        <taxon>Ophiostoma</taxon>
    </lineage>
</organism>
<accession>S3BTI9</accession>
<dbReference type="HOGENOM" id="CLU_049413_2_2_1"/>
<dbReference type="InterPro" id="IPR003140">
    <property type="entry name" value="PLipase/COase/thioEstase"/>
</dbReference>